<sequence>MSPRNSKEFDHAIALISTDAMRFPKCDARHRFYLLRRFPFRVIYRVDGEDVVVVAVAHGSQDPNYWATRRSD</sequence>
<dbReference type="InterPro" id="IPR007712">
    <property type="entry name" value="RelE/ParE_toxin"/>
</dbReference>
<evidence type="ECO:0000313" key="3">
    <source>
        <dbReference type="Proteomes" id="UP000036367"/>
    </source>
</evidence>
<dbReference type="EMBL" id="LECT01000030">
    <property type="protein sequence ID" value="KLU03999.1"/>
    <property type="molecule type" value="Genomic_DNA"/>
</dbReference>
<reference evidence="2" key="1">
    <citation type="submission" date="2015-05" db="EMBL/GenBank/DDBJ databases">
        <title>Permanent draft genome of Rhodopirellula islandicus K833.</title>
        <authorList>
            <person name="Kizina J."/>
            <person name="Richter M."/>
            <person name="Glockner F.O."/>
            <person name="Harder J."/>
        </authorList>
    </citation>
    <scope>NUCLEOTIDE SEQUENCE [LARGE SCALE GENOMIC DNA]</scope>
    <source>
        <strain evidence="2">K833</strain>
    </source>
</reference>
<dbReference type="PATRIC" id="fig|595434.4.peg.3761"/>
<gene>
    <name evidence="2" type="ORF">RISK_003968</name>
</gene>
<keyword evidence="1" id="KW-1277">Toxin-antitoxin system</keyword>
<organism evidence="2 3">
    <name type="scientific">Rhodopirellula islandica</name>
    <dbReference type="NCBI Taxonomy" id="595434"/>
    <lineage>
        <taxon>Bacteria</taxon>
        <taxon>Pseudomonadati</taxon>
        <taxon>Planctomycetota</taxon>
        <taxon>Planctomycetia</taxon>
        <taxon>Pirellulales</taxon>
        <taxon>Pirellulaceae</taxon>
        <taxon>Rhodopirellula</taxon>
    </lineage>
</organism>
<comment type="caution">
    <text evidence="2">The sequence shown here is derived from an EMBL/GenBank/DDBJ whole genome shotgun (WGS) entry which is preliminary data.</text>
</comment>
<accession>A0A0J1EER0</accession>
<evidence type="ECO:0000313" key="2">
    <source>
        <dbReference type="EMBL" id="KLU03999.1"/>
    </source>
</evidence>
<evidence type="ECO:0008006" key="4">
    <source>
        <dbReference type="Google" id="ProtNLM"/>
    </source>
</evidence>
<dbReference type="Proteomes" id="UP000036367">
    <property type="component" value="Unassembled WGS sequence"/>
</dbReference>
<dbReference type="InterPro" id="IPR035093">
    <property type="entry name" value="RelE/ParE_toxin_dom_sf"/>
</dbReference>
<proteinExistence type="predicted"/>
<dbReference type="Gene3D" id="3.30.2310.20">
    <property type="entry name" value="RelE-like"/>
    <property type="match status" value="1"/>
</dbReference>
<dbReference type="Pfam" id="PF05016">
    <property type="entry name" value="ParE_toxin"/>
    <property type="match status" value="1"/>
</dbReference>
<dbReference type="STRING" id="595434.RISK_003968"/>
<keyword evidence="3" id="KW-1185">Reference proteome</keyword>
<protein>
    <recommendedName>
        <fullName evidence="4">Plasmid stabilization system</fullName>
    </recommendedName>
</protein>
<name>A0A0J1EER0_RHOIS</name>
<evidence type="ECO:0000256" key="1">
    <source>
        <dbReference type="ARBA" id="ARBA00022649"/>
    </source>
</evidence>
<dbReference type="AlphaFoldDB" id="A0A0J1EER0"/>